<evidence type="ECO:0000313" key="1">
    <source>
        <dbReference type="EMBL" id="KAF3573325.1"/>
    </source>
</evidence>
<sequence length="145" mass="16616">MERLTRIKKTKERNEEKRQNFVWVCQGIFGGSNGIDRSDTLWEAYSVMNLVVTVRQQCCLECLVALCSLSLCSVQVLLHFLHLAPLLESQHLILMTSHLDHELLSSLQVLLYFLHLAPLLESQHLILMASHLDHELLSSLQVELV</sequence>
<dbReference type="Proteomes" id="UP000712600">
    <property type="component" value="Unassembled WGS sequence"/>
</dbReference>
<gene>
    <name evidence="1" type="ORF">F2Q69_00061109</name>
</gene>
<comment type="caution">
    <text evidence="1">The sequence shown here is derived from an EMBL/GenBank/DDBJ whole genome shotgun (WGS) entry which is preliminary data.</text>
</comment>
<evidence type="ECO:0000313" key="2">
    <source>
        <dbReference type="Proteomes" id="UP000712600"/>
    </source>
</evidence>
<protein>
    <submittedName>
        <fullName evidence="1">Uncharacterized protein</fullName>
    </submittedName>
</protein>
<accession>A0A8S9RKX0</accession>
<name>A0A8S9RKX0_BRACR</name>
<reference evidence="1" key="1">
    <citation type="submission" date="2019-12" db="EMBL/GenBank/DDBJ databases">
        <title>Genome sequencing and annotation of Brassica cretica.</title>
        <authorList>
            <person name="Studholme D.J."/>
            <person name="Sarris P."/>
        </authorList>
    </citation>
    <scope>NUCLEOTIDE SEQUENCE</scope>
    <source>
        <strain evidence="1">PFS-109/04</strain>
        <tissue evidence="1">Leaf</tissue>
    </source>
</reference>
<dbReference type="EMBL" id="QGKX02000095">
    <property type="protein sequence ID" value="KAF3573325.1"/>
    <property type="molecule type" value="Genomic_DNA"/>
</dbReference>
<dbReference type="AlphaFoldDB" id="A0A8S9RKX0"/>
<proteinExistence type="predicted"/>
<organism evidence="1 2">
    <name type="scientific">Brassica cretica</name>
    <name type="common">Mustard</name>
    <dbReference type="NCBI Taxonomy" id="69181"/>
    <lineage>
        <taxon>Eukaryota</taxon>
        <taxon>Viridiplantae</taxon>
        <taxon>Streptophyta</taxon>
        <taxon>Embryophyta</taxon>
        <taxon>Tracheophyta</taxon>
        <taxon>Spermatophyta</taxon>
        <taxon>Magnoliopsida</taxon>
        <taxon>eudicotyledons</taxon>
        <taxon>Gunneridae</taxon>
        <taxon>Pentapetalae</taxon>
        <taxon>rosids</taxon>
        <taxon>malvids</taxon>
        <taxon>Brassicales</taxon>
        <taxon>Brassicaceae</taxon>
        <taxon>Brassiceae</taxon>
        <taxon>Brassica</taxon>
    </lineage>
</organism>